<reference evidence="1 2" key="1">
    <citation type="submission" date="2019-04" db="EMBL/GenBank/DDBJ databases">
        <title>Novel bacteriophages capable of disrupting biofilms from clinical strains of Aeromonas hydrophila with intrinsic antibiotic resistance.</title>
        <authorList>
            <person name="Kabwe M."/>
            <person name="Brown T.L."/>
            <person name="Speirs L."/>
            <person name="Ku H."/>
            <person name="Leach M."/>
            <person name="Chan H.T."/>
            <person name="Petrovski S."/>
            <person name="Lock P."/>
            <person name="Tucci J."/>
        </authorList>
    </citation>
    <scope>NUCLEOTIDE SEQUENCE [LARGE SCALE GENOMIC DNA]</scope>
</reference>
<protein>
    <submittedName>
        <fullName evidence="1">Uncharacterized protein</fullName>
    </submittedName>
</protein>
<name>A0A514A1L0_9CAUD</name>
<dbReference type="EMBL" id="MK838116">
    <property type="protein sequence ID" value="QDH47161.1"/>
    <property type="molecule type" value="Genomic_DNA"/>
</dbReference>
<evidence type="ECO:0000313" key="1">
    <source>
        <dbReference type="EMBL" id="QDH47161.1"/>
    </source>
</evidence>
<organism evidence="1 2">
    <name type="scientific">Aeromonas phage LAh10</name>
    <dbReference type="NCBI Taxonomy" id="2591025"/>
    <lineage>
        <taxon>Viruses</taxon>
        <taxon>Duplodnaviria</taxon>
        <taxon>Heunggongvirae</taxon>
        <taxon>Uroviricota</taxon>
        <taxon>Caudoviricetes</taxon>
        <taxon>Chimalliviridae</taxon>
        <taxon>Ludhianavirus</taxon>
        <taxon>Ludhianavirus LAh10</taxon>
    </lineage>
</organism>
<gene>
    <name evidence="1" type="ORF">LAh10_184</name>
</gene>
<evidence type="ECO:0000313" key="2">
    <source>
        <dbReference type="Proteomes" id="UP000318420"/>
    </source>
</evidence>
<dbReference type="Proteomes" id="UP000318420">
    <property type="component" value="Segment"/>
</dbReference>
<sequence length="179" mass="21004">MMKDMNTGWVHGLTEFADAVKRIHSRVHYYPIQKFHECVTDFGSKVVFDTLIGIDLIFKYANRNDQYYIDVSYRCGRSNTELFLCTVHWKPMYTKKMIMSSVIKAMAKVMWDRMYAQRTLSLKEGALDVRTLLETPDLDKDIKQVVIIESQKRFTDYSMMALRYHTDFTPLSSIPVFIG</sequence>
<keyword evidence="2" id="KW-1185">Reference proteome</keyword>
<proteinExistence type="predicted"/>
<accession>A0A514A1L0</accession>